<reference evidence="2" key="1">
    <citation type="submission" date="2022-01" db="EMBL/GenBank/DDBJ databases">
        <authorList>
            <person name="Braso-Vives M."/>
        </authorList>
    </citation>
    <scope>NUCLEOTIDE SEQUENCE</scope>
</reference>
<keyword evidence="3" id="KW-1185">Reference proteome</keyword>
<organism evidence="2 3">
    <name type="scientific">Branchiostoma lanceolatum</name>
    <name type="common">Common lancelet</name>
    <name type="synonym">Amphioxus lanceolatum</name>
    <dbReference type="NCBI Taxonomy" id="7740"/>
    <lineage>
        <taxon>Eukaryota</taxon>
        <taxon>Metazoa</taxon>
        <taxon>Chordata</taxon>
        <taxon>Cephalochordata</taxon>
        <taxon>Leptocardii</taxon>
        <taxon>Amphioxiformes</taxon>
        <taxon>Branchiostomatidae</taxon>
        <taxon>Branchiostoma</taxon>
    </lineage>
</organism>
<protein>
    <submittedName>
        <fullName evidence="2">Hypp8657 protein</fullName>
    </submittedName>
</protein>
<dbReference type="Proteomes" id="UP000838412">
    <property type="component" value="Chromosome 17"/>
</dbReference>
<evidence type="ECO:0000313" key="3">
    <source>
        <dbReference type="Proteomes" id="UP000838412"/>
    </source>
</evidence>
<dbReference type="EMBL" id="OV696702">
    <property type="protein sequence ID" value="CAH1249670.1"/>
    <property type="molecule type" value="Genomic_DNA"/>
</dbReference>
<accession>A0A8K0EIJ3</accession>
<dbReference type="OrthoDB" id="10340964at2759"/>
<feature type="chain" id="PRO_5035429198" evidence="1">
    <location>
        <begin position="24"/>
        <end position="103"/>
    </location>
</feature>
<name>A0A8K0EIJ3_BRALA</name>
<sequence>MVATRVVLMMGLMAAVLVSVALAFSPARLEQVDESNTDDDSLEESMQKLEANLALRKSLVEVLREFLGEGHDTNSVDSKRYERVKYAGWRPTEMLYTKGKWAA</sequence>
<gene>
    <name evidence="2" type="primary">Hypp8657</name>
    <name evidence="2" type="ORF">BLAG_LOCUS10691</name>
</gene>
<evidence type="ECO:0000256" key="1">
    <source>
        <dbReference type="SAM" id="SignalP"/>
    </source>
</evidence>
<proteinExistence type="predicted"/>
<dbReference type="AlphaFoldDB" id="A0A8K0EIJ3"/>
<keyword evidence="1" id="KW-0732">Signal</keyword>
<evidence type="ECO:0000313" key="2">
    <source>
        <dbReference type="EMBL" id="CAH1249670.1"/>
    </source>
</evidence>
<feature type="signal peptide" evidence="1">
    <location>
        <begin position="1"/>
        <end position="23"/>
    </location>
</feature>